<gene>
    <name evidence="1" type="ORF">DEQ67_015265</name>
</gene>
<accession>A0ACD5HZU7</accession>
<evidence type="ECO:0000313" key="2">
    <source>
        <dbReference type="Proteomes" id="UP000257089"/>
    </source>
</evidence>
<evidence type="ECO:0000313" key="1">
    <source>
        <dbReference type="EMBL" id="XRJ21468.1"/>
    </source>
</evidence>
<reference evidence="1" key="1">
    <citation type="submission" date="2023-10" db="EMBL/GenBank/DDBJ databases">
        <title>A new archaeal virus that suppresses the transcription of host immunity genes.</title>
        <authorList>
            <person name="Turgeman-Grott I."/>
            <person name="Golan N."/>
            <person name="Neri U."/>
            <person name="Naki D."/>
            <person name="Altman N."/>
            <person name="Eizenshtein K."/>
            <person name="Choudhary D."/>
            <person name="Levi R."/>
            <person name="Himani H."/>
            <person name="Reshef L."/>
            <person name="Papke T.R."/>
            <person name="Gophna U."/>
        </authorList>
    </citation>
    <scope>NUCLEOTIDE SEQUENCE</scope>
    <source>
        <strain evidence="1">Atlit-48N</strain>
    </source>
</reference>
<dbReference type="EMBL" id="CP137691">
    <property type="protein sequence ID" value="XRJ21468.1"/>
    <property type="molecule type" value="Genomic_DNA"/>
</dbReference>
<name>A0ACD5HZU7_9EURY</name>
<protein>
    <submittedName>
        <fullName evidence="1">Uncharacterized protein</fullName>
    </submittedName>
</protein>
<organism evidence="1 2">
    <name type="scientific">Haloferax sp. Atlit-48N</name>
    <dbReference type="NCBI Taxonomy" id="2077198"/>
    <lineage>
        <taxon>Archaea</taxon>
        <taxon>Methanobacteriati</taxon>
        <taxon>Methanobacteriota</taxon>
        <taxon>Stenosarchaea group</taxon>
        <taxon>Halobacteria</taxon>
        <taxon>Halobacteriales</taxon>
        <taxon>Haloferacaceae</taxon>
        <taxon>Haloferax</taxon>
    </lineage>
</organism>
<sequence length="421" mass="47134">MDASTPYFQEEMYLDILDNEVQVEVALTEAGNIDVEVIESPHFGVSPEFSENVGSIEGTTLGGDKVCLSNVVVSLGLQAGGDEGSYQFISSLSTPSEIEIDGTDGYVSYDDEEVSIQFDVLGFKHFIPHNAVDEVELINRDTWRVIASSVSDVDERIEFIKSHNILLRTAKVVITLKIPGSMSHQVTQAREKLENLLALSGFVQGLGPSFVRGEVVGIDGKPPDSVEGGIRFAKLWSTQGDIGGAFKTERLVWGNEFLQYLDVAYNNYNSHVQDELRLRHVLGYYWDALNSTRPVEGRYLSVCSAIELLAKRYSDLYNQQSRTRDRIEYLVNELQVETDDLADFAGTSDRAASSTYFYSFSRQYVVHGDNNPTWSELRDDFEAALTLLQRIIRNQLVGPLDDESRFNQLYGIDPKGVVEFE</sequence>
<proteinExistence type="predicted"/>
<dbReference type="Proteomes" id="UP000257089">
    <property type="component" value="Plasmid p48N_2"/>
</dbReference>
<keyword evidence="1" id="KW-0614">Plasmid</keyword>
<geneLocation type="plasmid" evidence="1 2">
    <name>p48N_2</name>
</geneLocation>